<dbReference type="HOGENOM" id="CLU_336497_0_0_1"/>
<name>J8ZNN4_EDHAE</name>
<reference evidence="2" key="2">
    <citation type="submission" date="2015-07" db="EMBL/GenBank/DDBJ databases">
        <title>Contrasting host-pathogen interactions and genome evolution in two generalist and specialist microsporidian pathogens of mosquitoes.</title>
        <authorList>
            <consortium name="The Broad Institute Genomics Platform"/>
            <consortium name="The Broad Institute Genome Sequencing Center for Infectious Disease"/>
            <person name="Cuomo C.A."/>
            <person name="Sanscrainte N.D."/>
            <person name="Goldberg J.M."/>
            <person name="Heiman D."/>
            <person name="Young S."/>
            <person name="Zeng Q."/>
            <person name="Becnel J.J."/>
            <person name="Birren B.W."/>
        </authorList>
    </citation>
    <scope>NUCLEOTIDE SEQUENCE [LARGE SCALE GENOMIC DNA]</scope>
    <source>
        <strain evidence="2">USNM 41457</strain>
    </source>
</reference>
<organism evidence="1 2">
    <name type="scientific">Edhazardia aedis (strain USNM 41457)</name>
    <name type="common">Microsporidian parasite</name>
    <dbReference type="NCBI Taxonomy" id="1003232"/>
    <lineage>
        <taxon>Eukaryota</taxon>
        <taxon>Fungi</taxon>
        <taxon>Fungi incertae sedis</taxon>
        <taxon>Microsporidia</taxon>
        <taxon>Edhazardia</taxon>
    </lineage>
</organism>
<dbReference type="AlphaFoldDB" id="J8ZNN4"/>
<dbReference type="InParanoid" id="J8ZNN4"/>
<gene>
    <name evidence="1" type="ORF">EDEG_00515</name>
</gene>
<reference evidence="1 2" key="1">
    <citation type="submission" date="2011-08" db="EMBL/GenBank/DDBJ databases">
        <authorList>
            <person name="Liu Z.J."/>
            <person name="Shi F.L."/>
            <person name="Lu J.Q."/>
            <person name="Li M."/>
            <person name="Wang Z.L."/>
        </authorList>
    </citation>
    <scope>NUCLEOTIDE SEQUENCE [LARGE SCALE GENOMIC DNA]</scope>
    <source>
        <strain evidence="1 2">USNM 41457</strain>
    </source>
</reference>
<protein>
    <submittedName>
        <fullName evidence="1">Uncharacterized protein</fullName>
    </submittedName>
</protein>
<evidence type="ECO:0000313" key="1">
    <source>
        <dbReference type="EMBL" id="EJW01298.1"/>
    </source>
</evidence>
<keyword evidence="2" id="KW-1185">Reference proteome</keyword>
<dbReference type="Proteomes" id="UP000003163">
    <property type="component" value="Unassembled WGS sequence"/>
</dbReference>
<comment type="caution">
    <text evidence="1">The sequence shown here is derived from an EMBL/GenBank/DDBJ whole genome shotgun (WGS) entry which is preliminary data.</text>
</comment>
<dbReference type="EMBL" id="AFBI03000005">
    <property type="protein sequence ID" value="EJW01298.1"/>
    <property type="molecule type" value="Genomic_DNA"/>
</dbReference>
<proteinExistence type="predicted"/>
<accession>J8ZNN4</accession>
<evidence type="ECO:0000313" key="2">
    <source>
        <dbReference type="Proteomes" id="UP000003163"/>
    </source>
</evidence>
<dbReference type="VEuPathDB" id="MicrosporidiaDB:EDEG_00515"/>
<sequence length="847" mass="100265">MIKNQYNFPSLCNKNNHNYIQNILLINNNPIPNNIFTNGCSRENSINKNNLNSNSNIDYLCDKKTDGNNSYKNFFENHISNYDGTQNKDTSNINLNNVNFTNSKMNIYEKMPVKNILTTKNYYKSNSRFLGDYFNNFHNLKITHNDNLNVDKNYNKNNLNYHQDFSQKTAQCLVCIANQQSKAYDFMHKNYFEKHKGNDRKEINNKKQYFDTDFREYYSKNQEEKQSIAYRTNVSIFDKNLADNAMKYCNNPNLKLRIFDESGDRTTYKCTNTHDYLNLTHYDKGEINRFIKKKSDIFNISYVKNKYCDPNTETTIKCSKFLFTSPVIDKKTCGCFQNNLQTYIPHTCNIVQTKYIEPLITERCIFSQQLDNKFVSRCNALFKKNLINPHNTNCNYNSKKNAVHLNKKKPSESICRSPKIYSLLNNQIVTKLCEFNFELSKIHQNIFLKNTPEWGFYNLIRNKLNRGESLTEIAVILSEDQFKIMLERQRYTIRSNSSIRDDVLILKQIPTSSNYKNRIKKSSHYRNGNFNDLKVISNSHLKADNVHLNSERINSILYINENYFQIPYIYDKHQDLKNSKLNYFNIFYNLSSEKNDTKRYSEKLDKNQVLPGALNKKRKEELLDKTKIFNFNISPILCTERQQRSFKHSINQHVFKSNILNVNDNHSLLSDEQKNSFNNLNIKSIQKLNDNHNIHLQKKMSEAISSNLNVDNPEIHQYLYDFQSNYIDGYGFQYKNLCRGKSQNFVHQTNLNIPQTYVKNFNNKPKNNLANKYYKNHVIYNEEQAKLSVHKSLPPFLNRKDFYCKPYIHFQNTKDKLDFVKKTTEVQNNQVKFKNTEKTGKKYENPM</sequence>